<dbReference type="PROSITE" id="PS52002">
    <property type="entry name" value="SM"/>
    <property type="match status" value="1"/>
</dbReference>
<feature type="domain" description="Sm" evidence="2">
    <location>
        <begin position="151"/>
        <end position="222"/>
    </location>
</feature>
<evidence type="ECO:0000256" key="1">
    <source>
        <dbReference type="SAM" id="MobiDB-lite"/>
    </source>
</evidence>
<evidence type="ECO:0000313" key="4">
    <source>
        <dbReference type="Proteomes" id="UP001497623"/>
    </source>
</evidence>
<dbReference type="InterPro" id="IPR010920">
    <property type="entry name" value="LSM_dom_sf"/>
</dbReference>
<dbReference type="AlphaFoldDB" id="A0AAV2QDI2"/>
<reference evidence="3 4" key="1">
    <citation type="submission" date="2024-05" db="EMBL/GenBank/DDBJ databases">
        <authorList>
            <person name="Wallberg A."/>
        </authorList>
    </citation>
    <scope>NUCLEOTIDE SEQUENCE [LARGE SCALE GENOMIC DNA]</scope>
</reference>
<gene>
    <name evidence="3" type="ORF">MNOR_LOCUS10140</name>
</gene>
<proteinExistence type="predicted"/>
<dbReference type="SMART" id="SM00651">
    <property type="entry name" value="Sm"/>
    <property type="match status" value="1"/>
</dbReference>
<dbReference type="Proteomes" id="UP001497623">
    <property type="component" value="Unassembled WGS sequence"/>
</dbReference>
<dbReference type="InterPro" id="IPR001163">
    <property type="entry name" value="Sm_dom_euk/arc"/>
</dbReference>
<accession>A0AAV2QDI2</accession>
<feature type="compositionally biased region" description="Basic and acidic residues" evidence="1">
    <location>
        <begin position="20"/>
        <end position="34"/>
    </location>
</feature>
<dbReference type="EMBL" id="CAXKWB010005042">
    <property type="protein sequence ID" value="CAL4076409.1"/>
    <property type="molecule type" value="Genomic_DNA"/>
</dbReference>
<dbReference type="SUPFAM" id="SSF50182">
    <property type="entry name" value="Sm-like ribonucleoproteins"/>
    <property type="match status" value="1"/>
</dbReference>
<name>A0AAV2QDI2_MEGNR</name>
<organism evidence="3 4">
    <name type="scientific">Meganyctiphanes norvegica</name>
    <name type="common">Northern krill</name>
    <name type="synonym">Thysanopoda norvegica</name>
    <dbReference type="NCBI Taxonomy" id="48144"/>
    <lineage>
        <taxon>Eukaryota</taxon>
        <taxon>Metazoa</taxon>
        <taxon>Ecdysozoa</taxon>
        <taxon>Arthropoda</taxon>
        <taxon>Crustacea</taxon>
        <taxon>Multicrustacea</taxon>
        <taxon>Malacostraca</taxon>
        <taxon>Eumalacostraca</taxon>
        <taxon>Eucarida</taxon>
        <taxon>Euphausiacea</taxon>
        <taxon>Euphausiidae</taxon>
        <taxon>Meganyctiphanes</taxon>
    </lineage>
</organism>
<keyword evidence="4" id="KW-1185">Reference proteome</keyword>
<dbReference type="Pfam" id="PF01423">
    <property type="entry name" value="LSM"/>
    <property type="match status" value="1"/>
</dbReference>
<dbReference type="GO" id="GO:0003723">
    <property type="term" value="F:RNA binding"/>
    <property type="evidence" value="ECO:0007669"/>
    <property type="project" value="InterPro"/>
</dbReference>
<protein>
    <recommendedName>
        <fullName evidence="2">Sm domain-containing protein</fullName>
    </recommendedName>
</protein>
<dbReference type="InterPro" id="IPR047575">
    <property type="entry name" value="Sm"/>
</dbReference>
<feature type="region of interest" description="Disordered" evidence="1">
    <location>
        <begin position="1"/>
        <end position="45"/>
    </location>
</feature>
<evidence type="ECO:0000259" key="2">
    <source>
        <dbReference type="PROSITE" id="PS52002"/>
    </source>
</evidence>
<dbReference type="Gene3D" id="2.30.30.100">
    <property type="match status" value="1"/>
</dbReference>
<comment type="caution">
    <text evidence="3">The sequence shown here is derived from an EMBL/GenBank/DDBJ whole genome shotgun (WGS) entry which is preliminary data.</text>
</comment>
<evidence type="ECO:0000313" key="3">
    <source>
        <dbReference type="EMBL" id="CAL4076409.1"/>
    </source>
</evidence>
<sequence length="223" mass="24514">MSSSSSDESDSSLEKQNGQSKKDSSISLGTRDKGSLGSYGSAASKCTSSIKLHCSSSTKQRYSAEHPCDPDAKQSIVSVKPKYTSQSPAEPPVTLVGQKAYHWDYEPLFDGPRRKPRLPKLTQHIILAINSGSALSEDATEGNKCKESRRGAKLDFTRFMFQKVVIKLNGRRQFTGQMQGCDEYNNIVITEGREKINGRIHKIDNALVRGNSIRGIESCAEPL</sequence>